<dbReference type="EMBL" id="QEKV01000004">
    <property type="protein sequence ID" value="PVY94506.1"/>
    <property type="molecule type" value="Genomic_DNA"/>
</dbReference>
<dbReference type="RefSeq" id="WP_245893736.1">
    <property type="nucleotide sequence ID" value="NZ_JBKYKF010000110.1"/>
</dbReference>
<gene>
    <name evidence="1" type="ORF">C7381_1047</name>
</gene>
<sequence>MMNYEKIDELSKKGYNCSQTVLCYFSEELGLDEETALKISCPFEMGMYESGQCGALTAGYMVLGLKYGSTDFNKRIELAKKTLAFKNEFKEKMGSTNCKELLGMKVMEGNNIEKAAEEGLLESVCGKAIQTSIVALEKLLSND</sequence>
<proteinExistence type="predicted"/>
<keyword evidence="2" id="KW-1185">Reference proteome</keyword>
<protein>
    <submittedName>
        <fullName evidence="1">C_GCAxxG_C_C family probable redox protein</fullName>
    </submittedName>
</protein>
<dbReference type="Proteomes" id="UP000245793">
    <property type="component" value="Unassembled WGS sequence"/>
</dbReference>
<dbReference type="NCBIfam" id="TIGR01909">
    <property type="entry name" value="C_GCAxxG_C_C"/>
    <property type="match status" value="1"/>
</dbReference>
<organism evidence="1 2">
    <name type="scientific">Ezakiella coagulans</name>
    <dbReference type="NCBI Taxonomy" id="46507"/>
    <lineage>
        <taxon>Bacteria</taxon>
        <taxon>Bacillati</taxon>
        <taxon>Bacillota</taxon>
        <taxon>Tissierellia</taxon>
        <taxon>Ezakiella</taxon>
    </lineage>
</organism>
<dbReference type="AlphaFoldDB" id="A0A2U1E3I9"/>
<reference evidence="1 2" key="1">
    <citation type="submission" date="2018-04" db="EMBL/GenBank/DDBJ databases">
        <title>Genomic Encyclopedia of Type Strains, Phase IV (KMG-IV): sequencing the most valuable type-strain genomes for metagenomic binning, comparative biology and taxonomic classification.</title>
        <authorList>
            <person name="Goeker M."/>
        </authorList>
    </citation>
    <scope>NUCLEOTIDE SEQUENCE [LARGE SCALE GENOMIC DNA]</scope>
    <source>
        <strain evidence="1 2">DSM 20705</strain>
    </source>
</reference>
<dbReference type="Pfam" id="PF09719">
    <property type="entry name" value="C_GCAxxG_C_C"/>
    <property type="match status" value="1"/>
</dbReference>
<name>A0A2U1E3I9_9FIRM</name>
<evidence type="ECO:0000313" key="1">
    <source>
        <dbReference type="EMBL" id="PVY94506.1"/>
    </source>
</evidence>
<accession>A0A2U1E3I9</accession>
<comment type="caution">
    <text evidence="1">The sequence shown here is derived from an EMBL/GenBank/DDBJ whole genome shotgun (WGS) entry which is preliminary data.</text>
</comment>
<evidence type="ECO:0000313" key="2">
    <source>
        <dbReference type="Proteomes" id="UP000245793"/>
    </source>
</evidence>
<dbReference type="InterPro" id="IPR010181">
    <property type="entry name" value="CGCAxxGCC_motif"/>
</dbReference>